<evidence type="ECO:0000256" key="1">
    <source>
        <dbReference type="ARBA" id="ARBA00002169"/>
    </source>
</evidence>
<dbReference type="PROSITE" id="PS51210">
    <property type="entry name" value="PLA2C"/>
    <property type="match status" value="1"/>
</dbReference>
<comment type="function">
    <text evidence="1">Catalyzes the release of fatty acids from lysophospholipids.</text>
</comment>
<keyword evidence="6 10" id="KW-0442">Lipid degradation</keyword>
<dbReference type="InterPro" id="IPR002642">
    <property type="entry name" value="LysoPLipase_cat_dom"/>
</dbReference>
<feature type="domain" description="PLA2c" evidence="12">
    <location>
        <begin position="1"/>
        <end position="487"/>
    </location>
</feature>
<gene>
    <name evidence="13" type="ORF">UA08_02278</name>
</gene>
<keyword evidence="8" id="KW-0325">Glycoprotein</keyword>
<dbReference type="GO" id="GO:0004623">
    <property type="term" value="F:phospholipase A2 activity"/>
    <property type="evidence" value="ECO:0007669"/>
    <property type="project" value="TreeGrafter"/>
</dbReference>
<dbReference type="Gene3D" id="3.40.1090.10">
    <property type="entry name" value="Cytosolic phospholipase A2 catalytic domain"/>
    <property type="match status" value="1"/>
</dbReference>
<dbReference type="GO" id="GO:0004622">
    <property type="term" value="F:phosphatidylcholine lysophospholipase activity"/>
    <property type="evidence" value="ECO:0007669"/>
    <property type="project" value="UniProtKB-EC"/>
</dbReference>
<protein>
    <recommendedName>
        <fullName evidence="3 11">Lysophospholipase</fullName>
        <ecNumber evidence="3 11">3.1.1.5</ecNumber>
    </recommendedName>
</protein>
<comment type="similarity">
    <text evidence="2 11">Belongs to the lysophospholipase family.</text>
</comment>
<evidence type="ECO:0000256" key="11">
    <source>
        <dbReference type="RuleBase" id="RU362103"/>
    </source>
</evidence>
<dbReference type="GeneID" id="31002033"/>
<evidence type="ECO:0000256" key="6">
    <source>
        <dbReference type="ARBA" id="ARBA00022963"/>
    </source>
</evidence>
<dbReference type="GO" id="GO:0046475">
    <property type="term" value="P:glycerophospholipid catabolic process"/>
    <property type="evidence" value="ECO:0007669"/>
    <property type="project" value="TreeGrafter"/>
</dbReference>
<dbReference type="SMART" id="SM00022">
    <property type="entry name" value="PLAc"/>
    <property type="match status" value="1"/>
</dbReference>
<sequence>MKATMLLSPIALGLLSYKYLIHHGVPSSLFYKSDTNDPGPATIASPAANGVSRAVVVNPRALPDAPNGYAPAFDNRTDGATGKGQMGGLQSATYVAALSGGSWALGSIFVNNFTSVAELQANFWNFSSESIFVGPGTMDPVQYWGDITAQVKMKRAAGFVTSSPDFWGRMQGYYFFNASDGGVDLTWSSIAKTQAFQEGVMPLPLVVVDGQYFNQSDELPTPKQPVYEISPWEFGTFDESIYGFAPLEYLGSRFVNGVVPENETCVRGFDNAGFITGTSSDIYNENGRDIAVTLNDSISLLSSNTSEGSAMVELLSNDIQQYLSAVSSNSSRTNGPAAYDPNPFYQYNQDSSPFAHDTRLTVVDGGEDEQNIPLNPLIQRKRNVDIIFAVDSSANAHVIWPNGTAMIATYERTLAGYANDTSFPSIPDANTFVNLGLNNHPTFFGCNITYISNVSEYVTSYNTTARDDMILNGYNIVTQANGTLDSN</sequence>
<evidence type="ECO:0000256" key="3">
    <source>
        <dbReference type="ARBA" id="ARBA00013274"/>
    </source>
</evidence>
<dbReference type="STRING" id="1441469.A0A225B3L2"/>
<dbReference type="SUPFAM" id="SSF52151">
    <property type="entry name" value="FabD/lysophospholipase-like"/>
    <property type="match status" value="1"/>
</dbReference>
<evidence type="ECO:0000259" key="12">
    <source>
        <dbReference type="PROSITE" id="PS51210"/>
    </source>
</evidence>
<dbReference type="EC" id="3.1.1.5" evidence="3 11"/>
<evidence type="ECO:0000256" key="2">
    <source>
        <dbReference type="ARBA" id="ARBA00008780"/>
    </source>
</evidence>
<dbReference type="InterPro" id="IPR016035">
    <property type="entry name" value="Acyl_Trfase/lysoPLipase"/>
</dbReference>
<evidence type="ECO:0000256" key="10">
    <source>
        <dbReference type="PROSITE-ProRule" id="PRU00555"/>
    </source>
</evidence>
<dbReference type="PANTHER" id="PTHR10728">
    <property type="entry name" value="CYTOSOLIC PHOSPHOLIPASE A2"/>
    <property type="match status" value="1"/>
</dbReference>
<keyword evidence="4" id="KW-0732">Signal</keyword>
<dbReference type="Proteomes" id="UP000214365">
    <property type="component" value="Unassembled WGS sequence"/>
</dbReference>
<dbReference type="AlphaFoldDB" id="A0A225B3L2"/>
<comment type="catalytic activity">
    <reaction evidence="9 11">
        <text>a 1-acyl-sn-glycero-3-phosphocholine + H2O = sn-glycerol 3-phosphocholine + a fatty acid + H(+)</text>
        <dbReference type="Rhea" id="RHEA:15177"/>
        <dbReference type="ChEBI" id="CHEBI:15377"/>
        <dbReference type="ChEBI" id="CHEBI:15378"/>
        <dbReference type="ChEBI" id="CHEBI:16870"/>
        <dbReference type="ChEBI" id="CHEBI:28868"/>
        <dbReference type="ChEBI" id="CHEBI:58168"/>
        <dbReference type="EC" id="3.1.1.5"/>
    </reaction>
</comment>
<dbReference type="RefSeq" id="XP_020121997.1">
    <property type="nucleotide sequence ID" value="XM_020264302.1"/>
</dbReference>
<dbReference type="GO" id="GO:0005829">
    <property type="term" value="C:cytosol"/>
    <property type="evidence" value="ECO:0007669"/>
    <property type="project" value="TreeGrafter"/>
</dbReference>
<name>A0A225B3L2_TALAT</name>
<organism evidence="13 14">
    <name type="scientific">Talaromyces atroroseus</name>
    <dbReference type="NCBI Taxonomy" id="1441469"/>
    <lineage>
        <taxon>Eukaryota</taxon>
        <taxon>Fungi</taxon>
        <taxon>Dikarya</taxon>
        <taxon>Ascomycota</taxon>
        <taxon>Pezizomycotina</taxon>
        <taxon>Eurotiomycetes</taxon>
        <taxon>Eurotiomycetidae</taxon>
        <taxon>Eurotiales</taxon>
        <taxon>Trichocomaceae</taxon>
        <taxon>Talaromyces</taxon>
        <taxon>Talaromyces sect. Trachyspermi</taxon>
    </lineage>
</organism>
<dbReference type="EMBL" id="LFMY01000003">
    <property type="protein sequence ID" value="OKL61876.1"/>
    <property type="molecule type" value="Genomic_DNA"/>
</dbReference>
<dbReference type="PANTHER" id="PTHR10728:SF33">
    <property type="entry name" value="LYSOPHOSPHOLIPASE 1-RELATED"/>
    <property type="match status" value="1"/>
</dbReference>
<proteinExistence type="inferred from homology"/>
<keyword evidence="5 10" id="KW-0378">Hydrolase</keyword>
<evidence type="ECO:0000256" key="5">
    <source>
        <dbReference type="ARBA" id="ARBA00022801"/>
    </source>
</evidence>
<evidence type="ECO:0000313" key="13">
    <source>
        <dbReference type="EMBL" id="OKL61876.1"/>
    </source>
</evidence>
<keyword evidence="14" id="KW-1185">Reference proteome</keyword>
<dbReference type="GO" id="GO:0005783">
    <property type="term" value="C:endoplasmic reticulum"/>
    <property type="evidence" value="ECO:0007669"/>
    <property type="project" value="TreeGrafter"/>
</dbReference>
<dbReference type="OrthoDB" id="4084751at2759"/>
<comment type="caution">
    <text evidence="13">The sequence shown here is derived from an EMBL/GenBank/DDBJ whole genome shotgun (WGS) entry which is preliminary data.</text>
</comment>
<reference evidence="13 14" key="1">
    <citation type="submission" date="2015-06" db="EMBL/GenBank/DDBJ databases">
        <title>Talaromyces atroroseus IBT 11181 draft genome.</title>
        <authorList>
            <person name="Rasmussen K.B."/>
            <person name="Rasmussen S."/>
            <person name="Petersen B."/>
            <person name="Sicheritz-Ponten T."/>
            <person name="Mortensen U.H."/>
            <person name="Thrane U."/>
        </authorList>
    </citation>
    <scope>NUCLEOTIDE SEQUENCE [LARGE SCALE GENOMIC DNA]</scope>
    <source>
        <strain evidence="13 14">IBT 11181</strain>
    </source>
</reference>
<accession>A0A225B3L2</accession>
<evidence type="ECO:0000256" key="4">
    <source>
        <dbReference type="ARBA" id="ARBA00022729"/>
    </source>
</evidence>
<evidence type="ECO:0000313" key="14">
    <source>
        <dbReference type="Proteomes" id="UP000214365"/>
    </source>
</evidence>
<evidence type="ECO:0000256" key="9">
    <source>
        <dbReference type="ARBA" id="ARBA00049531"/>
    </source>
</evidence>
<dbReference type="Pfam" id="PF01735">
    <property type="entry name" value="PLA2_B"/>
    <property type="match status" value="1"/>
</dbReference>
<keyword evidence="7 10" id="KW-0443">Lipid metabolism</keyword>
<evidence type="ECO:0000256" key="8">
    <source>
        <dbReference type="ARBA" id="ARBA00023180"/>
    </source>
</evidence>
<evidence type="ECO:0000256" key="7">
    <source>
        <dbReference type="ARBA" id="ARBA00023098"/>
    </source>
</evidence>